<evidence type="ECO:0000313" key="2">
    <source>
        <dbReference type="EMBL" id="TWI49743.1"/>
    </source>
</evidence>
<dbReference type="EMBL" id="VLKW01000002">
    <property type="protein sequence ID" value="TWI49743.1"/>
    <property type="molecule type" value="Genomic_DNA"/>
</dbReference>
<reference evidence="2 3" key="1">
    <citation type="journal article" date="2015" name="Stand. Genomic Sci.">
        <title>Genomic Encyclopedia of Bacterial and Archaeal Type Strains, Phase III: the genomes of soil and plant-associated and newly described type strains.</title>
        <authorList>
            <person name="Whitman W.B."/>
            <person name="Woyke T."/>
            <person name="Klenk H.P."/>
            <person name="Zhou Y."/>
            <person name="Lilburn T.G."/>
            <person name="Beck B.J."/>
            <person name="De Vos P."/>
            <person name="Vandamme P."/>
            <person name="Eisen J.A."/>
            <person name="Garrity G."/>
            <person name="Hugenholtz P."/>
            <person name="Kyrpides N.C."/>
        </authorList>
    </citation>
    <scope>NUCLEOTIDE SEQUENCE [LARGE SCALE GENOMIC DNA]</scope>
    <source>
        <strain evidence="2 3">CGMCC 1.10685</strain>
    </source>
</reference>
<dbReference type="Proteomes" id="UP000437862">
    <property type="component" value="Chromosome"/>
</dbReference>
<dbReference type="OrthoDB" id="8756675at2"/>
<evidence type="ECO:0000313" key="3">
    <source>
        <dbReference type="Proteomes" id="UP000315112"/>
    </source>
</evidence>
<reference evidence="2" key="2">
    <citation type="submission" date="2019-07" db="EMBL/GenBank/DDBJ databases">
        <authorList>
            <person name="Whitman W."/>
            <person name="Huntemann M."/>
            <person name="Clum A."/>
            <person name="Pillay M."/>
            <person name="Palaniappan K."/>
            <person name="Varghese N."/>
            <person name="Mikhailova N."/>
            <person name="Stamatis D."/>
            <person name="Reddy T."/>
            <person name="Daum C."/>
            <person name="Shapiro N."/>
            <person name="Ivanova N."/>
            <person name="Kyrpides N."/>
            <person name="Woyke T."/>
        </authorList>
    </citation>
    <scope>NUCLEOTIDE SEQUENCE</scope>
    <source>
        <strain evidence="2">CGMCC 1.10685</strain>
    </source>
</reference>
<reference evidence="1 4" key="3">
    <citation type="submission" date="2019-12" db="EMBL/GenBank/DDBJ databases">
        <title>Draft Genome Sequences of Six Type Strains of the Genus Massilia.</title>
        <authorList>
            <person name="Miess H."/>
            <person name="Frediansyah A."/>
            <person name="Goeker M."/>
            <person name="Gross H."/>
        </authorList>
    </citation>
    <scope>NUCLEOTIDE SEQUENCE [LARGE SCALE GENOMIC DNA]</scope>
    <source>
        <strain evidence="1 4">DSM 26639</strain>
    </source>
</reference>
<accession>A0A562PZC5</accession>
<dbReference type="AlphaFoldDB" id="A0A562PZC5"/>
<dbReference type="Proteomes" id="UP000315112">
    <property type="component" value="Unassembled WGS sequence"/>
</dbReference>
<keyword evidence="4" id="KW-1185">Reference proteome</keyword>
<name>A0A562PZC5_9BURK</name>
<evidence type="ECO:0000313" key="1">
    <source>
        <dbReference type="EMBL" id="QGZ38682.1"/>
    </source>
</evidence>
<dbReference type="EMBL" id="CP046904">
    <property type="protein sequence ID" value="QGZ38682.1"/>
    <property type="molecule type" value="Genomic_DNA"/>
</dbReference>
<organism evidence="2 3">
    <name type="scientific">Pseudoduganella flava</name>
    <dbReference type="NCBI Taxonomy" id="871742"/>
    <lineage>
        <taxon>Bacteria</taxon>
        <taxon>Pseudomonadati</taxon>
        <taxon>Pseudomonadota</taxon>
        <taxon>Betaproteobacteria</taxon>
        <taxon>Burkholderiales</taxon>
        <taxon>Oxalobacteraceae</taxon>
        <taxon>Telluria group</taxon>
        <taxon>Pseudoduganella</taxon>
    </lineage>
</organism>
<protein>
    <submittedName>
        <fullName evidence="2">Uncharacterized protein</fullName>
    </submittedName>
</protein>
<dbReference type="RefSeq" id="WP_145873413.1">
    <property type="nucleotide sequence ID" value="NZ_CP046904.1"/>
</dbReference>
<gene>
    <name evidence="1" type="ORF">GO485_06180</name>
    <name evidence="2" type="ORF">IP92_00964</name>
</gene>
<sequence>MNENLLPAEKVGIAQIRIRNAGRGTAVLGSFVAADKLLKAWADGRQCRECEFEIRYLDGSRLSGQYPMWQKSTARQSLGAHLRRVLASGQADERTAALRFDTAGGKERFLDQYEVEDFAPS</sequence>
<evidence type="ECO:0000313" key="4">
    <source>
        <dbReference type="Proteomes" id="UP000437862"/>
    </source>
</evidence>
<proteinExistence type="predicted"/>